<comment type="caution">
    <text evidence="2">The sequence shown here is derived from an EMBL/GenBank/DDBJ whole genome shotgun (WGS) entry which is preliminary data.</text>
</comment>
<sequence length="162" mass="17837">MTSHHGCHHQQPSCNCSSPDDAQRLGSEGEKNMRRKRVEEDAFQILRSQLQQAGYVPTVKYSKLDGGRVCAILNLQKHGTCRQYIGRAASSKDEARLLLVDAILEDDAMMATLSNLGIPRHIQTSEDFIAGKRRSHKHSQDDTCSTKGHCSSSGQGMIVSDA</sequence>
<protein>
    <submittedName>
        <fullName evidence="2">Uncharacterized protein</fullName>
    </submittedName>
</protein>
<proteinExistence type="predicted"/>
<reference evidence="2" key="1">
    <citation type="submission" date="2021-02" db="EMBL/GenBank/DDBJ databases">
        <authorList>
            <person name="Dougan E. K."/>
            <person name="Rhodes N."/>
            <person name="Thang M."/>
            <person name="Chan C."/>
        </authorList>
    </citation>
    <scope>NUCLEOTIDE SEQUENCE</scope>
</reference>
<feature type="compositionally biased region" description="Polar residues" evidence="1">
    <location>
        <begin position="10"/>
        <end position="20"/>
    </location>
</feature>
<organism evidence="2 3">
    <name type="scientific">Symbiodinium natans</name>
    <dbReference type="NCBI Taxonomy" id="878477"/>
    <lineage>
        <taxon>Eukaryota</taxon>
        <taxon>Sar</taxon>
        <taxon>Alveolata</taxon>
        <taxon>Dinophyceae</taxon>
        <taxon>Suessiales</taxon>
        <taxon>Symbiodiniaceae</taxon>
        <taxon>Symbiodinium</taxon>
    </lineage>
</organism>
<accession>A0A812Q253</accession>
<feature type="region of interest" description="Disordered" evidence="1">
    <location>
        <begin position="133"/>
        <end position="162"/>
    </location>
</feature>
<name>A0A812Q253_9DINO</name>
<dbReference type="EMBL" id="CAJNDS010002205">
    <property type="protein sequence ID" value="CAE7371712.1"/>
    <property type="molecule type" value="Genomic_DNA"/>
</dbReference>
<dbReference type="AlphaFoldDB" id="A0A812Q253"/>
<gene>
    <name evidence="2" type="ORF">SNAT2548_LOCUS20296</name>
</gene>
<feature type="region of interest" description="Disordered" evidence="1">
    <location>
        <begin position="1"/>
        <end position="34"/>
    </location>
</feature>
<feature type="compositionally biased region" description="Basic and acidic residues" evidence="1">
    <location>
        <begin position="21"/>
        <end position="34"/>
    </location>
</feature>
<dbReference type="Proteomes" id="UP000604046">
    <property type="component" value="Unassembled WGS sequence"/>
</dbReference>
<feature type="compositionally biased region" description="Polar residues" evidence="1">
    <location>
        <begin position="142"/>
        <end position="155"/>
    </location>
</feature>
<evidence type="ECO:0000313" key="2">
    <source>
        <dbReference type="EMBL" id="CAE7371712.1"/>
    </source>
</evidence>
<keyword evidence="3" id="KW-1185">Reference proteome</keyword>
<evidence type="ECO:0000313" key="3">
    <source>
        <dbReference type="Proteomes" id="UP000604046"/>
    </source>
</evidence>
<evidence type="ECO:0000256" key="1">
    <source>
        <dbReference type="SAM" id="MobiDB-lite"/>
    </source>
</evidence>